<reference evidence="1 2" key="1">
    <citation type="journal article" date="2020" name="Cell">
        <title>Large-Scale Comparative Analyses of Tick Genomes Elucidate Their Genetic Diversity and Vector Capacities.</title>
        <authorList>
            <consortium name="Tick Genome and Microbiome Consortium (TIGMIC)"/>
            <person name="Jia N."/>
            <person name="Wang J."/>
            <person name="Shi W."/>
            <person name="Du L."/>
            <person name="Sun Y."/>
            <person name="Zhan W."/>
            <person name="Jiang J.F."/>
            <person name="Wang Q."/>
            <person name="Zhang B."/>
            <person name="Ji P."/>
            <person name="Bell-Sakyi L."/>
            <person name="Cui X.M."/>
            <person name="Yuan T.T."/>
            <person name="Jiang B.G."/>
            <person name="Yang W.F."/>
            <person name="Lam T.T."/>
            <person name="Chang Q.C."/>
            <person name="Ding S.J."/>
            <person name="Wang X.J."/>
            <person name="Zhu J.G."/>
            <person name="Ruan X.D."/>
            <person name="Zhao L."/>
            <person name="Wei J.T."/>
            <person name="Ye R.Z."/>
            <person name="Que T.C."/>
            <person name="Du C.H."/>
            <person name="Zhou Y.H."/>
            <person name="Cheng J.X."/>
            <person name="Dai P.F."/>
            <person name="Guo W.B."/>
            <person name="Han X.H."/>
            <person name="Huang E.J."/>
            <person name="Li L.F."/>
            <person name="Wei W."/>
            <person name="Gao Y.C."/>
            <person name="Liu J.Z."/>
            <person name="Shao H.Z."/>
            <person name="Wang X."/>
            <person name="Wang C.C."/>
            <person name="Yang T.C."/>
            <person name="Huo Q.B."/>
            <person name="Li W."/>
            <person name="Chen H.Y."/>
            <person name="Chen S.E."/>
            <person name="Zhou L.G."/>
            <person name="Ni X.B."/>
            <person name="Tian J.H."/>
            <person name="Sheng Y."/>
            <person name="Liu T."/>
            <person name="Pan Y.S."/>
            <person name="Xia L.Y."/>
            <person name="Li J."/>
            <person name="Zhao F."/>
            <person name="Cao W.C."/>
        </authorList>
    </citation>
    <scope>NUCLEOTIDE SEQUENCE [LARGE SCALE GENOMIC DNA]</scope>
    <source>
        <strain evidence="1">Iper-2018</strain>
    </source>
</reference>
<evidence type="ECO:0000313" key="1">
    <source>
        <dbReference type="EMBL" id="KAG0415126.1"/>
    </source>
</evidence>
<evidence type="ECO:0000313" key="2">
    <source>
        <dbReference type="Proteomes" id="UP000805193"/>
    </source>
</evidence>
<proteinExistence type="predicted"/>
<dbReference type="Proteomes" id="UP000805193">
    <property type="component" value="Unassembled WGS sequence"/>
</dbReference>
<gene>
    <name evidence="1" type="ORF">HPB47_007708</name>
</gene>
<protein>
    <submittedName>
        <fullName evidence="1">Uncharacterized protein</fullName>
    </submittedName>
</protein>
<organism evidence="1 2">
    <name type="scientific">Ixodes persulcatus</name>
    <name type="common">Taiga tick</name>
    <dbReference type="NCBI Taxonomy" id="34615"/>
    <lineage>
        <taxon>Eukaryota</taxon>
        <taxon>Metazoa</taxon>
        <taxon>Ecdysozoa</taxon>
        <taxon>Arthropoda</taxon>
        <taxon>Chelicerata</taxon>
        <taxon>Arachnida</taxon>
        <taxon>Acari</taxon>
        <taxon>Parasitiformes</taxon>
        <taxon>Ixodida</taxon>
        <taxon>Ixodoidea</taxon>
        <taxon>Ixodidae</taxon>
        <taxon>Ixodinae</taxon>
        <taxon>Ixodes</taxon>
    </lineage>
</organism>
<comment type="caution">
    <text evidence="1">The sequence shown here is derived from an EMBL/GenBank/DDBJ whole genome shotgun (WGS) entry which is preliminary data.</text>
</comment>
<sequence length="195" mass="22111">MRILKIPGLRIAEYEIIESVYNWALTRCKEEPDKPTIATLQQNMRPFLPELRFLTLTAQEFVLGPTTWKVMTESETLAVLRNILKPGSEQLPEWDECHRFGHERDDRARTYVTVTREVVADGDVVLSMDEEGAEEAARDVQTEVFATASVKEVPVAVPEKVHLPELQPEEEATKSDFRKHRAAVLSSGATSECLF</sequence>
<name>A0AC60P733_IXOPE</name>
<accession>A0AC60P733</accession>
<dbReference type="EMBL" id="JABSTQ010011106">
    <property type="protein sequence ID" value="KAG0415126.1"/>
    <property type="molecule type" value="Genomic_DNA"/>
</dbReference>
<keyword evidence="2" id="KW-1185">Reference proteome</keyword>